<keyword evidence="3 9" id="KW-1003">Cell membrane</keyword>
<dbReference type="Pfam" id="PF21760">
    <property type="entry name" value="SecD_1st"/>
    <property type="match status" value="1"/>
</dbReference>
<comment type="subcellular location">
    <subcellularLocation>
        <location evidence="1 9">Cell membrane</location>
        <topology evidence="1 9">Multi-pass membrane protein</topology>
    </subcellularLocation>
</comment>
<dbReference type="NCBIfam" id="TIGR01129">
    <property type="entry name" value="secD"/>
    <property type="match status" value="1"/>
</dbReference>
<dbReference type="HAMAP" id="MF_01463_B">
    <property type="entry name" value="SecD_B"/>
    <property type="match status" value="1"/>
</dbReference>
<evidence type="ECO:0000256" key="8">
    <source>
        <dbReference type="ARBA" id="ARBA00023136"/>
    </source>
</evidence>
<name>A0A6M0R8R9_9CLOT</name>
<keyword evidence="14" id="KW-1185">Reference proteome</keyword>
<evidence type="ECO:0000256" key="2">
    <source>
        <dbReference type="ARBA" id="ARBA00022448"/>
    </source>
</evidence>
<dbReference type="InterPro" id="IPR048631">
    <property type="entry name" value="SecD_1st"/>
</dbReference>
<dbReference type="GO" id="GO:0043952">
    <property type="term" value="P:protein transport by the Sec complex"/>
    <property type="evidence" value="ECO:0007669"/>
    <property type="project" value="UniProtKB-UniRule"/>
</dbReference>
<dbReference type="Gene3D" id="1.20.1640.10">
    <property type="entry name" value="Multidrug efflux transporter AcrB transmembrane domain"/>
    <property type="match status" value="1"/>
</dbReference>
<gene>
    <name evidence="9 13" type="primary">secD</name>
    <name evidence="13" type="ORF">FDF74_00245</name>
</gene>
<evidence type="ECO:0000256" key="5">
    <source>
        <dbReference type="ARBA" id="ARBA00022927"/>
    </source>
</evidence>
<dbReference type="PANTHER" id="PTHR30081">
    <property type="entry name" value="PROTEIN-EXPORT MEMBRANE PROTEIN SEC"/>
    <property type="match status" value="1"/>
</dbReference>
<keyword evidence="4 9" id="KW-0812">Transmembrane</keyword>
<evidence type="ECO:0000259" key="11">
    <source>
        <dbReference type="Pfam" id="PF21760"/>
    </source>
</evidence>
<dbReference type="SUPFAM" id="SSF82866">
    <property type="entry name" value="Multidrug efflux transporter AcrB transmembrane domain"/>
    <property type="match status" value="1"/>
</dbReference>
<dbReference type="Pfam" id="PF22599">
    <property type="entry name" value="SecDF_P1_head"/>
    <property type="match status" value="1"/>
</dbReference>
<reference evidence="13 14" key="1">
    <citation type="submission" date="2019-04" db="EMBL/GenBank/DDBJ databases">
        <title>Genome sequencing of Clostridium botulinum Groups I-IV and Clostridium butyricum.</title>
        <authorList>
            <person name="Brunt J."/>
            <person name="Van Vliet A.H.M."/>
            <person name="Stringer S.C."/>
            <person name="Carter A.T."/>
            <person name="Peck M.W."/>
        </authorList>
    </citation>
    <scope>NUCLEOTIDE SEQUENCE [LARGE SCALE GENOMIC DNA]</scope>
    <source>
        <strain evidence="13 14">IFR 18/094</strain>
    </source>
</reference>
<evidence type="ECO:0000256" key="7">
    <source>
        <dbReference type="ARBA" id="ARBA00023010"/>
    </source>
</evidence>
<feature type="transmembrane region" description="Helical" evidence="9">
    <location>
        <begin position="376"/>
        <end position="400"/>
    </location>
</feature>
<organism evidence="13 14">
    <name type="scientific">Clostridium niameyense</name>
    <dbReference type="NCBI Taxonomy" id="1622073"/>
    <lineage>
        <taxon>Bacteria</taxon>
        <taxon>Bacillati</taxon>
        <taxon>Bacillota</taxon>
        <taxon>Clostridia</taxon>
        <taxon>Eubacteriales</taxon>
        <taxon>Clostridiaceae</taxon>
        <taxon>Clostridium</taxon>
    </lineage>
</organism>
<dbReference type="Gene3D" id="3.30.1360.200">
    <property type="match status" value="1"/>
</dbReference>
<dbReference type="InterPro" id="IPR022813">
    <property type="entry name" value="SecD/SecF_arch_bac"/>
</dbReference>
<dbReference type="FunFam" id="1.20.1640.10:FF:000004">
    <property type="entry name" value="Protein translocase subunit SecD"/>
    <property type="match status" value="1"/>
</dbReference>
<dbReference type="InterPro" id="IPR048634">
    <property type="entry name" value="SecD_SecF_C"/>
</dbReference>
<keyword evidence="2 9" id="KW-0813">Transport</keyword>
<comment type="similarity">
    <text evidence="9">Belongs to the SecD/SecF family. SecD subfamily.</text>
</comment>
<protein>
    <recommendedName>
        <fullName evidence="9">Protein translocase subunit SecD</fullName>
    </recommendedName>
</protein>
<feature type="transmembrane region" description="Helical" evidence="9">
    <location>
        <begin position="303"/>
        <end position="324"/>
    </location>
</feature>
<evidence type="ECO:0000256" key="4">
    <source>
        <dbReference type="ARBA" id="ARBA00022692"/>
    </source>
</evidence>
<keyword evidence="8 9" id="KW-0472">Membrane</keyword>
<dbReference type="InterPro" id="IPR005791">
    <property type="entry name" value="SecD"/>
</dbReference>
<evidence type="ECO:0000256" key="3">
    <source>
        <dbReference type="ARBA" id="ARBA00022475"/>
    </source>
</evidence>
<evidence type="ECO:0000313" key="14">
    <source>
        <dbReference type="Proteomes" id="UP000473885"/>
    </source>
</evidence>
<dbReference type="Gene3D" id="3.30.70.3400">
    <property type="match status" value="1"/>
</dbReference>
<comment type="function">
    <text evidence="9">Part of the Sec protein translocase complex. Interacts with the SecYEG preprotein conducting channel. SecDF uses the proton motive force (PMF) to complete protein translocation after the ATP-dependent function of SecA.</text>
</comment>
<proteinExistence type="inferred from homology"/>
<feature type="domain" description="SecDF P1 head subdomain" evidence="12">
    <location>
        <begin position="133"/>
        <end position="231"/>
    </location>
</feature>
<evidence type="ECO:0000256" key="9">
    <source>
        <dbReference type="HAMAP-Rule" id="MF_01463"/>
    </source>
</evidence>
<dbReference type="PANTHER" id="PTHR30081:SF1">
    <property type="entry name" value="PROTEIN TRANSLOCASE SUBUNIT SECD"/>
    <property type="match status" value="1"/>
</dbReference>
<dbReference type="GO" id="GO:0015450">
    <property type="term" value="F:protein-transporting ATPase activity"/>
    <property type="evidence" value="ECO:0007669"/>
    <property type="project" value="InterPro"/>
</dbReference>
<sequence>MSYNTRKKNKSKSTLIFTAVVIIIGILAYLSVYGATIGGYRIKSFSETINKGLDLQGGVSMLEEIQGNNVDQKTIDRTIELISMRVNKLGVSETTVTREGKKRIRIEIPGKYDAKSVIDSVGKTGELKFVGPDKKVILTGKDVKDATAYISQDNSSPTIGLDLNDAGAKKFSDATKKYLGQPISIYMDEELLTSPMVQAHITNGKAVITGSKSIEEAKRQANIIKSGALPVTVKPVEVKTVGATLGANALPLSMKAGVIGISFIFIFMLLYYRVPGLLADIALVLYIILVLLTFVSIKATLTLSGIAGLLLTIGMAVDANVLIFERIREEIKTGKSIKSSIDSGYHRALSSILDSNITTIIAGIVLYNLGSGAVKGFALTLMIGIILSMFTAVTITRLLLNLAYNIGILGTPAAFRVKKGEE</sequence>
<dbReference type="InterPro" id="IPR055344">
    <property type="entry name" value="SecD_SecF_C_bact"/>
</dbReference>
<comment type="caution">
    <text evidence="13">The sequence shown here is derived from an EMBL/GenBank/DDBJ whole genome shotgun (WGS) entry which is preliminary data.</text>
</comment>
<evidence type="ECO:0000256" key="1">
    <source>
        <dbReference type="ARBA" id="ARBA00004651"/>
    </source>
</evidence>
<keyword evidence="5 9" id="KW-0653">Protein transport</keyword>
<feature type="transmembrane region" description="Helical" evidence="9">
    <location>
        <begin position="345"/>
        <end position="370"/>
    </location>
</feature>
<feature type="domain" description="Protein export membrane protein SecD/SecF C-terminal" evidence="10">
    <location>
        <begin position="234"/>
        <end position="399"/>
    </location>
</feature>
<evidence type="ECO:0000313" key="13">
    <source>
        <dbReference type="EMBL" id="NEZ45638.1"/>
    </source>
</evidence>
<feature type="transmembrane region" description="Helical" evidence="9">
    <location>
        <begin position="252"/>
        <end position="272"/>
    </location>
</feature>
<feature type="transmembrane region" description="Helical" evidence="9">
    <location>
        <begin position="15"/>
        <end position="35"/>
    </location>
</feature>
<dbReference type="GO" id="GO:0006605">
    <property type="term" value="P:protein targeting"/>
    <property type="evidence" value="ECO:0007669"/>
    <property type="project" value="UniProtKB-UniRule"/>
</dbReference>
<feature type="domain" description="Protein translocase subunit SecDF P1" evidence="11">
    <location>
        <begin position="75"/>
        <end position="132"/>
    </location>
</feature>
<dbReference type="InterPro" id="IPR054384">
    <property type="entry name" value="SecDF_P1_head"/>
</dbReference>
<dbReference type="GO" id="GO:0065002">
    <property type="term" value="P:intracellular protein transmembrane transport"/>
    <property type="evidence" value="ECO:0007669"/>
    <property type="project" value="UniProtKB-UniRule"/>
</dbReference>
<comment type="subunit">
    <text evidence="9">Forms a complex with SecF. Part of the essential Sec protein translocation apparatus which comprises SecA, SecYEG and auxiliary proteins SecDF. Other proteins may also be involved.</text>
</comment>
<dbReference type="NCBIfam" id="TIGR00916">
    <property type="entry name" value="2A0604s01"/>
    <property type="match status" value="1"/>
</dbReference>
<dbReference type="EMBL" id="SXDP01000001">
    <property type="protein sequence ID" value="NEZ45638.1"/>
    <property type="molecule type" value="Genomic_DNA"/>
</dbReference>
<dbReference type="RefSeq" id="WP_050606758.1">
    <property type="nucleotide sequence ID" value="NZ_CABKUB010000006.1"/>
</dbReference>
<dbReference type="AlphaFoldDB" id="A0A6M0R8R9"/>
<evidence type="ECO:0000256" key="6">
    <source>
        <dbReference type="ARBA" id="ARBA00022989"/>
    </source>
</evidence>
<dbReference type="OrthoDB" id="9805019at2"/>
<keyword evidence="6 9" id="KW-1133">Transmembrane helix</keyword>
<keyword evidence="7 9" id="KW-0811">Translocation</keyword>
<dbReference type="Pfam" id="PF02355">
    <property type="entry name" value="SecD_SecF_C"/>
    <property type="match status" value="1"/>
</dbReference>
<feature type="transmembrane region" description="Helical" evidence="9">
    <location>
        <begin position="277"/>
        <end position="297"/>
    </location>
</feature>
<evidence type="ECO:0000259" key="12">
    <source>
        <dbReference type="Pfam" id="PF22599"/>
    </source>
</evidence>
<dbReference type="GO" id="GO:0005886">
    <property type="term" value="C:plasma membrane"/>
    <property type="evidence" value="ECO:0007669"/>
    <property type="project" value="UniProtKB-SubCell"/>
</dbReference>
<accession>A0A6M0R8R9</accession>
<evidence type="ECO:0000259" key="10">
    <source>
        <dbReference type="Pfam" id="PF02355"/>
    </source>
</evidence>
<dbReference type="Proteomes" id="UP000473885">
    <property type="component" value="Unassembled WGS sequence"/>
</dbReference>